<dbReference type="Gene3D" id="3.20.20.10">
    <property type="entry name" value="Alanine racemase"/>
    <property type="match status" value="1"/>
</dbReference>
<dbReference type="HAMAP" id="MF_02087">
    <property type="entry name" value="PLP_homeostasis"/>
    <property type="match status" value="1"/>
</dbReference>
<keyword evidence="7" id="KW-1185">Reference proteome</keyword>
<reference evidence="6 7" key="1">
    <citation type="submission" date="2020-08" db="EMBL/GenBank/DDBJ databases">
        <title>Genomic Encyclopedia of Type Strains, Phase IV (KMG-IV): sequencing the most valuable type-strain genomes for metagenomic binning, comparative biology and taxonomic classification.</title>
        <authorList>
            <person name="Goeker M."/>
        </authorList>
    </citation>
    <scope>NUCLEOTIDE SEQUENCE [LARGE SCALE GENOMIC DNA]</scope>
    <source>
        <strain evidence="6 7">DSM 22071</strain>
    </source>
</reference>
<keyword evidence="1 2" id="KW-0663">Pyridoxal phosphate</keyword>
<dbReference type="InterPro" id="IPR029066">
    <property type="entry name" value="PLP-binding_barrel"/>
</dbReference>
<feature type="modified residue" description="N6-(pyridoxal phosphate)lysine" evidence="2 3">
    <location>
        <position position="34"/>
    </location>
</feature>
<comment type="cofactor">
    <cofactor evidence="3">
        <name>pyridoxal 5'-phosphate</name>
        <dbReference type="ChEBI" id="CHEBI:597326"/>
    </cofactor>
</comment>
<dbReference type="GO" id="GO:0030170">
    <property type="term" value="F:pyridoxal phosphate binding"/>
    <property type="evidence" value="ECO:0007669"/>
    <property type="project" value="UniProtKB-UniRule"/>
</dbReference>
<organism evidence="6 7">
    <name type="scientific">Desulfurispira natronophila</name>
    <dbReference type="NCBI Taxonomy" id="682562"/>
    <lineage>
        <taxon>Bacteria</taxon>
        <taxon>Pseudomonadati</taxon>
        <taxon>Chrysiogenota</taxon>
        <taxon>Chrysiogenia</taxon>
        <taxon>Chrysiogenales</taxon>
        <taxon>Chrysiogenaceae</taxon>
        <taxon>Desulfurispira</taxon>
    </lineage>
</organism>
<evidence type="ECO:0000313" key="7">
    <source>
        <dbReference type="Proteomes" id="UP000528322"/>
    </source>
</evidence>
<sequence length="222" mass="24449">MDGAKGRYLKLYEEIATKAQQLGQPEPTLVAVSKTFGPEAIAELYEAGCRDFGENRLHEFSPKAASLPNDIRWHFVGQLQSRKAKDVIGIAHMVHSLDRTSLATAMSHQAQKQGVVQQCLLQVNIGQEPQKGGLLPEDLASFARQLLSLEGIVPMGLMCLPPADEDPRPHFRRLRQLCSQLHEDGLLAARELSMGMSSDYAIAMEEGSTMLRVGSHIFGDRS</sequence>
<proteinExistence type="inferred from homology"/>
<dbReference type="SUPFAM" id="SSF51419">
    <property type="entry name" value="PLP-binding barrel"/>
    <property type="match status" value="1"/>
</dbReference>
<evidence type="ECO:0000256" key="2">
    <source>
        <dbReference type="HAMAP-Rule" id="MF_02087"/>
    </source>
</evidence>
<dbReference type="InterPro" id="IPR001608">
    <property type="entry name" value="Ala_racemase_N"/>
</dbReference>
<dbReference type="PANTHER" id="PTHR10146:SF14">
    <property type="entry name" value="PYRIDOXAL PHOSPHATE HOMEOSTASIS PROTEIN"/>
    <property type="match status" value="1"/>
</dbReference>
<comment type="function">
    <text evidence="2">Pyridoxal 5'-phosphate (PLP)-binding protein, which is involved in PLP homeostasis.</text>
</comment>
<comment type="similarity">
    <text evidence="2 4">Belongs to the pyridoxal phosphate-binding protein YggS/PROSC family.</text>
</comment>
<dbReference type="CDD" id="cd00635">
    <property type="entry name" value="PLPDE_III_YBL036c_like"/>
    <property type="match status" value="1"/>
</dbReference>
<feature type="domain" description="Alanine racemase N-terminal" evidence="5">
    <location>
        <begin position="19"/>
        <end position="221"/>
    </location>
</feature>
<comment type="caution">
    <text evidence="6">The sequence shown here is derived from an EMBL/GenBank/DDBJ whole genome shotgun (WGS) entry which is preliminary data.</text>
</comment>
<accession>A0A7W7Y4A1</accession>
<dbReference type="InterPro" id="IPR011078">
    <property type="entry name" value="PyrdxlP_homeostasis"/>
</dbReference>
<dbReference type="Pfam" id="PF01168">
    <property type="entry name" value="Ala_racemase_N"/>
    <property type="match status" value="1"/>
</dbReference>
<dbReference type="PIRSF" id="PIRSF004848">
    <property type="entry name" value="YBL036c_PLPDEIII"/>
    <property type="match status" value="1"/>
</dbReference>
<protein>
    <recommendedName>
        <fullName evidence="2">Pyridoxal phosphate homeostasis protein</fullName>
        <shortName evidence="2">PLP homeostasis protein</shortName>
    </recommendedName>
</protein>
<evidence type="ECO:0000313" key="6">
    <source>
        <dbReference type="EMBL" id="MBB5021836.1"/>
    </source>
</evidence>
<evidence type="ECO:0000256" key="1">
    <source>
        <dbReference type="ARBA" id="ARBA00022898"/>
    </source>
</evidence>
<dbReference type="FunFam" id="3.20.20.10:FF:000018">
    <property type="entry name" value="Pyridoxal phosphate homeostasis protein"/>
    <property type="match status" value="1"/>
</dbReference>
<dbReference type="PANTHER" id="PTHR10146">
    <property type="entry name" value="PROLINE SYNTHETASE CO-TRANSCRIBED BACTERIAL HOMOLOG PROTEIN"/>
    <property type="match status" value="1"/>
</dbReference>
<evidence type="ECO:0000256" key="3">
    <source>
        <dbReference type="PIRSR" id="PIRSR004848-1"/>
    </source>
</evidence>
<gene>
    <name evidence="6" type="ORF">HNR37_001150</name>
</gene>
<dbReference type="EMBL" id="JACHID010000006">
    <property type="protein sequence ID" value="MBB5021836.1"/>
    <property type="molecule type" value="Genomic_DNA"/>
</dbReference>
<name>A0A7W7Y4A1_9BACT</name>
<dbReference type="AlphaFoldDB" id="A0A7W7Y4A1"/>
<evidence type="ECO:0000256" key="4">
    <source>
        <dbReference type="RuleBase" id="RU004514"/>
    </source>
</evidence>
<dbReference type="NCBIfam" id="TIGR00044">
    <property type="entry name" value="YggS family pyridoxal phosphate-dependent enzyme"/>
    <property type="match status" value="1"/>
</dbReference>
<evidence type="ECO:0000259" key="5">
    <source>
        <dbReference type="Pfam" id="PF01168"/>
    </source>
</evidence>
<dbReference type="Proteomes" id="UP000528322">
    <property type="component" value="Unassembled WGS sequence"/>
</dbReference>
<dbReference type="RefSeq" id="WP_183731273.1">
    <property type="nucleotide sequence ID" value="NZ_JACHID010000006.1"/>
</dbReference>
<dbReference type="PROSITE" id="PS01211">
    <property type="entry name" value="UPF0001"/>
    <property type="match status" value="1"/>
</dbReference>